<name>A0A8J8NDU4_HALGN</name>
<evidence type="ECO:0000313" key="1">
    <source>
        <dbReference type="EMBL" id="TNV72973.1"/>
    </source>
</evidence>
<dbReference type="AlphaFoldDB" id="A0A8J8NDU4"/>
<evidence type="ECO:0000313" key="2">
    <source>
        <dbReference type="Proteomes" id="UP000785679"/>
    </source>
</evidence>
<gene>
    <name evidence="1" type="ORF">FGO68_gene16206</name>
</gene>
<keyword evidence="2" id="KW-1185">Reference proteome</keyword>
<reference evidence="1" key="1">
    <citation type="submission" date="2019-06" db="EMBL/GenBank/DDBJ databases">
        <authorList>
            <person name="Zheng W."/>
        </authorList>
    </citation>
    <scope>NUCLEOTIDE SEQUENCE</scope>
    <source>
        <strain evidence="1">QDHG01</strain>
    </source>
</reference>
<dbReference type="Proteomes" id="UP000785679">
    <property type="component" value="Unassembled WGS sequence"/>
</dbReference>
<proteinExistence type="predicted"/>
<accession>A0A8J8NDU4</accession>
<dbReference type="EMBL" id="RRYP01020298">
    <property type="protein sequence ID" value="TNV72973.1"/>
    <property type="molecule type" value="Genomic_DNA"/>
</dbReference>
<protein>
    <submittedName>
        <fullName evidence="1">Uncharacterized protein</fullName>
    </submittedName>
</protein>
<organism evidence="1 2">
    <name type="scientific">Halteria grandinella</name>
    <dbReference type="NCBI Taxonomy" id="5974"/>
    <lineage>
        <taxon>Eukaryota</taxon>
        <taxon>Sar</taxon>
        <taxon>Alveolata</taxon>
        <taxon>Ciliophora</taxon>
        <taxon>Intramacronucleata</taxon>
        <taxon>Spirotrichea</taxon>
        <taxon>Stichotrichia</taxon>
        <taxon>Sporadotrichida</taxon>
        <taxon>Halteriidae</taxon>
        <taxon>Halteria</taxon>
    </lineage>
</organism>
<sequence length="147" mass="16224">MSAPGTPPNIALGMPSSMTLTLFPISPLTYSCILAISLMNTQASPILAILALTPSVNAVQTFSWLLNSWLSFAERSRQSAQWVERAGMAYYGVGDSSRVSLIETKRVLPLVSKACRCLMFFSYLKRSSSRQSSFEIRGNFSYFTSNM</sequence>
<comment type="caution">
    <text evidence="1">The sequence shown here is derived from an EMBL/GenBank/DDBJ whole genome shotgun (WGS) entry which is preliminary data.</text>
</comment>